<feature type="region of interest" description="Disordered" evidence="1">
    <location>
        <begin position="159"/>
        <end position="182"/>
    </location>
</feature>
<keyword evidence="2" id="KW-1133">Transmembrane helix</keyword>
<protein>
    <submittedName>
        <fullName evidence="3">Uncharacterized protein</fullName>
    </submittedName>
</protein>
<comment type="caution">
    <text evidence="3">The sequence shown here is derived from an EMBL/GenBank/DDBJ whole genome shotgun (WGS) entry which is preliminary data.</text>
</comment>
<dbReference type="Proteomes" id="UP000703269">
    <property type="component" value="Unassembled WGS sequence"/>
</dbReference>
<sequence length="281" mass="30971">MAVLRRAEEVHDTHVATSTVVGMVLGVLSLFSLVVAYQFFPRRRPARSNSLSQLAPPPRKPRPLLARLRTLLTAPFRRSPAEPSHSRRHALRSFHLTPARRRERDATRRKFAGALKLDIPPLSNPFSNPFAKTPLSSPRRPTRAYARMKDDDAQYDALLRSPDSESPTTPPPCFKPLASPLSPPPLYPPPPAYVPRTPLRGGVAAFGDPFADPPADPFVDPAGDVYGDAEREKRLSERMAEADRLMAEIQGLIERGARRASAFVVADSDDEDVGSLSECSI</sequence>
<evidence type="ECO:0000256" key="1">
    <source>
        <dbReference type="SAM" id="MobiDB-lite"/>
    </source>
</evidence>
<keyword evidence="2" id="KW-0472">Membrane</keyword>
<feature type="transmembrane region" description="Helical" evidence="2">
    <location>
        <begin position="20"/>
        <end position="40"/>
    </location>
</feature>
<organism evidence="3 4">
    <name type="scientific">Phanerochaete sordida</name>
    <dbReference type="NCBI Taxonomy" id="48140"/>
    <lineage>
        <taxon>Eukaryota</taxon>
        <taxon>Fungi</taxon>
        <taxon>Dikarya</taxon>
        <taxon>Basidiomycota</taxon>
        <taxon>Agaricomycotina</taxon>
        <taxon>Agaricomycetes</taxon>
        <taxon>Polyporales</taxon>
        <taxon>Phanerochaetaceae</taxon>
        <taxon>Phanerochaete</taxon>
    </lineage>
</organism>
<gene>
    <name evidence="3" type="ORF">PsYK624_087900</name>
</gene>
<evidence type="ECO:0000313" key="3">
    <source>
        <dbReference type="EMBL" id="GJE92635.1"/>
    </source>
</evidence>
<reference evidence="3 4" key="1">
    <citation type="submission" date="2021-08" db="EMBL/GenBank/DDBJ databases">
        <title>Draft Genome Sequence of Phanerochaete sordida strain YK-624.</title>
        <authorList>
            <person name="Mori T."/>
            <person name="Dohra H."/>
            <person name="Suzuki T."/>
            <person name="Kawagishi H."/>
            <person name="Hirai H."/>
        </authorList>
    </citation>
    <scope>NUCLEOTIDE SEQUENCE [LARGE SCALE GENOMIC DNA]</scope>
    <source>
        <strain evidence="3 4">YK-624</strain>
    </source>
</reference>
<keyword evidence="2" id="KW-0812">Transmembrane</keyword>
<dbReference type="OrthoDB" id="10661235at2759"/>
<dbReference type="EMBL" id="BPQB01000027">
    <property type="protein sequence ID" value="GJE92635.1"/>
    <property type="molecule type" value="Genomic_DNA"/>
</dbReference>
<name>A0A9P3LEU8_9APHY</name>
<keyword evidence="4" id="KW-1185">Reference proteome</keyword>
<feature type="region of interest" description="Disordered" evidence="1">
    <location>
        <begin position="205"/>
        <end position="225"/>
    </location>
</feature>
<evidence type="ECO:0000256" key="2">
    <source>
        <dbReference type="SAM" id="Phobius"/>
    </source>
</evidence>
<feature type="region of interest" description="Disordered" evidence="1">
    <location>
        <begin position="75"/>
        <end position="107"/>
    </location>
</feature>
<accession>A0A9P3LEU8</accession>
<evidence type="ECO:0000313" key="4">
    <source>
        <dbReference type="Proteomes" id="UP000703269"/>
    </source>
</evidence>
<proteinExistence type="predicted"/>
<dbReference type="AlphaFoldDB" id="A0A9P3LEU8"/>